<dbReference type="Gene3D" id="3.90.550.10">
    <property type="entry name" value="Spore Coat Polysaccharide Biosynthesis Protein SpsA, Chain A"/>
    <property type="match status" value="1"/>
</dbReference>
<sequence>MNVAVIFAGGTGQRMNTKVTPKQFLEVHGKPIIIYTLEQFEEHDEIDGIVIVCLVDWIDHLKKLLSKFGIRKVKEIVPGGETGQMSIFAGISKAHELFSDDDFVLIHDGVRPVIDRDTISQNIQCAKENGCAVTVSPAIETIALKEGSTIKNIMNRKDCWIAKAPQTFRIGSIYQAHLQAQADSRYDFVDSASLMLHYGTKIYPVEGKPDNIKITTPSDYYIFRAMLDASENSQIWG</sequence>
<proteinExistence type="predicted"/>
<dbReference type="EC" id="2.7.7.60" evidence="3"/>
<keyword evidence="2 3" id="KW-0548">Nucleotidyltransferase</keyword>
<dbReference type="PROSITE" id="PS01295">
    <property type="entry name" value="ISPD"/>
    <property type="match status" value="1"/>
</dbReference>
<keyword evidence="1 3" id="KW-0808">Transferase</keyword>
<dbReference type="PANTHER" id="PTHR43015:SF1">
    <property type="entry name" value="D-RIBITOL-5-PHOSPHATE CYTIDYLYLTRANSFERASE"/>
    <property type="match status" value="1"/>
</dbReference>
<dbReference type="PANTHER" id="PTHR43015">
    <property type="entry name" value="D-RIBITOL-5-PHOSPHATE CYTIDYLYLTRANSFERASE"/>
    <property type="match status" value="1"/>
</dbReference>
<reference evidence="3" key="1">
    <citation type="submission" date="2010-03" db="EMBL/GenBank/DDBJ databases">
        <title>The genome sequence of Ruminococcus sp. 18P13.</title>
        <authorList>
            <consortium name="metaHIT consortium -- http://www.metahit.eu/"/>
            <person name="Pajon A."/>
            <person name="Turner K."/>
            <person name="Parkhill J."/>
            <person name="Bernalier A."/>
        </authorList>
    </citation>
    <scope>NUCLEOTIDE SEQUENCE [LARGE SCALE GENOMIC DNA]</scope>
    <source>
        <strain evidence="3">Type strain: 18P13</strain>
    </source>
</reference>
<dbReference type="GeneID" id="83154962"/>
<dbReference type="InterPro" id="IPR034683">
    <property type="entry name" value="IspD/TarI"/>
</dbReference>
<protein>
    <submittedName>
        <fullName evidence="3">4-diphosphocytidyl-2-methyl-D-erithritol synthase</fullName>
        <ecNumber evidence="3">2.7.7.60</ecNumber>
    </submittedName>
</protein>
<reference evidence="3" key="2">
    <citation type="submission" date="2010-03" db="EMBL/GenBank/DDBJ databases">
        <authorList>
            <person name="Pajon A."/>
        </authorList>
    </citation>
    <scope>NUCLEOTIDE SEQUENCE</scope>
    <source>
        <strain evidence="3">Type strain: 18P13</strain>
    </source>
</reference>
<dbReference type="InterPro" id="IPR018294">
    <property type="entry name" value="ISPD_synthase_CS"/>
</dbReference>
<dbReference type="BioCyc" id="RCHA213810:RUM_RS00505-MONOMER"/>
<dbReference type="GO" id="GO:0050518">
    <property type="term" value="F:2-C-methyl-D-erythritol 4-phosphate cytidylyltransferase activity"/>
    <property type="evidence" value="ECO:0007669"/>
    <property type="project" value="UniProtKB-EC"/>
</dbReference>
<dbReference type="Pfam" id="PF01128">
    <property type="entry name" value="IspD"/>
    <property type="match status" value="1"/>
</dbReference>
<dbReference type="GO" id="GO:0005829">
    <property type="term" value="C:cytosol"/>
    <property type="evidence" value="ECO:0007669"/>
    <property type="project" value="TreeGrafter"/>
</dbReference>
<dbReference type="RefSeq" id="WP_015557280.1">
    <property type="nucleotide sequence ID" value="NC_021039.1"/>
</dbReference>
<keyword evidence="4" id="KW-1185">Reference proteome</keyword>
<dbReference type="KEGG" id="rch:RUM_01020"/>
<organism evidence="3 4">
    <name type="scientific">Ruminococcus champanellensis (strain DSM 18848 / JCM 17042 / KCTC 15320 / 18P13)</name>
    <dbReference type="NCBI Taxonomy" id="213810"/>
    <lineage>
        <taxon>Bacteria</taxon>
        <taxon>Bacillati</taxon>
        <taxon>Bacillota</taxon>
        <taxon>Clostridia</taxon>
        <taxon>Eubacteriales</taxon>
        <taxon>Oscillospiraceae</taxon>
        <taxon>Ruminococcus</taxon>
    </lineage>
</organism>
<evidence type="ECO:0000313" key="4">
    <source>
        <dbReference type="Proteomes" id="UP000007054"/>
    </source>
</evidence>
<evidence type="ECO:0000256" key="1">
    <source>
        <dbReference type="ARBA" id="ARBA00022679"/>
    </source>
</evidence>
<dbReference type="CDD" id="cd02516">
    <property type="entry name" value="CDP-ME_synthetase"/>
    <property type="match status" value="1"/>
</dbReference>
<gene>
    <name evidence="3" type="ordered locus">RUM_01020</name>
</gene>
<accession>D4L9S7</accession>
<dbReference type="PATRIC" id="fig|213810.4.peg.1653"/>
<dbReference type="FunFam" id="3.90.550.10:FF:000003">
    <property type="entry name" value="2-C-methyl-D-erythritol 4-phosphate cytidylyltransferase"/>
    <property type="match status" value="1"/>
</dbReference>
<dbReference type="InterPro" id="IPR029044">
    <property type="entry name" value="Nucleotide-diphossugar_trans"/>
</dbReference>
<dbReference type="GO" id="GO:0008299">
    <property type="term" value="P:isoprenoid biosynthetic process"/>
    <property type="evidence" value="ECO:0007669"/>
    <property type="project" value="InterPro"/>
</dbReference>
<dbReference type="STRING" id="213810.RUM_01020"/>
<dbReference type="SUPFAM" id="SSF53448">
    <property type="entry name" value="Nucleotide-diphospho-sugar transferases"/>
    <property type="match status" value="1"/>
</dbReference>
<evidence type="ECO:0000313" key="3">
    <source>
        <dbReference type="EMBL" id="CBL16372.1"/>
    </source>
</evidence>
<evidence type="ECO:0000256" key="2">
    <source>
        <dbReference type="ARBA" id="ARBA00022695"/>
    </source>
</evidence>
<dbReference type="Proteomes" id="UP000007054">
    <property type="component" value="Chromosome"/>
</dbReference>
<dbReference type="EMBL" id="FP929052">
    <property type="protein sequence ID" value="CBL16372.1"/>
    <property type="molecule type" value="Genomic_DNA"/>
</dbReference>
<name>D4L9S7_RUMC1</name>
<dbReference type="NCBIfam" id="NF001183">
    <property type="entry name" value="PRK00155.1-3"/>
    <property type="match status" value="1"/>
</dbReference>
<dbReference type="HOGENOM" id="CLU_061281_2_3_9"/>
<dbReference type="AlphaFoldDB" id="D4L9S7"/>